<keyword evidence="14" id="KW-1185">Reference proteome</keyword>
<keyword evidence="10" id="KW-0278">Fertilization</keyword>
<evidence type="ECO:0000256" key="4">
    <source>
        <dbReference type="ARBA" id="ARBA00022692"/>
    </source>
</evidence>
<organism evidence="13 14">
    <name type="scientific">Rhipicephalus sanguineus</name>
    <name type="common">Brown dog tick</name>
    <name type="synonym">Ixodes sanguineus</name>
    <dbReference type="NCBI Taxonomy" id="34632"/>
    <lineage>
        <taxon>Eukaryota</taxon>
        <taxon>Metazoa</taxon>
        <taxon>Ecdysozoa</taxon>
        <taxon>Arthropoda</taxon>
        <taxon>Chelicerata</taxon>
        <taxon>Arachnida</taxon>
        <taxon>Acari</taxon>
        <taxon>Parasitiformes</taxon>
        <taxon>Ixodida</taxon>
        <taxon>Ixodoidea</taxon>
        <taxon>Ixodidae</taxon>
        <taxon>Rhipicephalinae</taxon>
        <taxon>Rhipicephalus</taxon>
        <taxon>Rhipicephalus</taxon>
    </lineage>
</organism>
<proteinExistence type="inferred from homology"/>
<name>A0A9D4YR80_RHISA</name>
<dbReference type="GO" id="GO:0005886">
    <property type="term" value="C:plasma membrane"/>
    <property type="evidence" value="ECO:0007669"/>
    <property type="project" value="UniProtKB-SubCell"/>
</dbReference>
<comment type="similarity">
    <text evidence="2">Belongs to the HAP2/GCS1 family.</text>
</comment>
<evidence type="ECO:0000259" key="12">
    <source>
        <dbReference type="Pfam" id="PF10699"/>
    </source>
</evidence>
<evidence type="ECO:0000256" key="5">
    <source>
        <dbReference type="ARBA" id="ARBA00022729"/>
    </source>
</evidence>
<dbReference type="GO" id="GO:0008289">
    <property type="term" value="F:lipid binding"/>
    <property type="evidence" value="ECO:0007669"/>
    <property type="project" value="UniProtKB-KW"/>
</dbReference>
<dbReference type="AlphaFoldDB" id="A0A9D4YR80"/>
<evidence type="ECO:0000256" key="8">
    <source>
        <dbReference type="ARBA" id="ARBA00023136"/>
    </source>
</evidence>
<comment type="subcellular location">
    <subcellularLocation>
        <location evidence="1">Cell membrane</location>
        <topology evidence="1">Single-pass type I membrane protein</topology>
    </subcellularLocation>
</comment>
<evidence type="ECO:0000256" key="9">
    <source>
        <dbReference type="ARBA" id="ARBA00023157"/>
    </source>
</evidence>
<keyword evidence="6" id="KW-1133">Transmembrane helix</keyword>
<keyword evidence="9" id="KW-1015">Disulfide bond</keyword>
<gene>
    <name evidence="13" type="ORF">HPB52_024315</name>
</gene>
<dbReference type="GO" id="GO:0007338">
    <property type="term" value="P:single fertilization"/>
    <property type="evidence" value="ECO:0007669"/>
    <property type="project" value="UniProtKB-KW"/>
</dbReference>
<reference evidence="13" key="2">
    <citation type="submission" date="2021-09" db="EMBL/GenBank/DDBJ databases">
        <authorList>
            <person name="Jia N."/>
            <person name="Wang J."/>
            <person name="Shi W."/>
            <person name="Du L."/>
            <person name="Sun Y."/>
            <person name="Zhan W."/>
            <person name="Jiang J."/>
            <person name="Wang Q."/>
            <person name="Zhang B."/>
            <person name="Ji P."/>
            <person name="Sakyi L.B."/>
            <person name="Cui X."/>
            <person name="Yuan T."/>
            <person name="Jiang B."/>
            <person name="Yang W."/>
            <person name="Lam T.T.-Y."/>
            <person name="Chang Q."/>
            <person name="Ding S."/>
            <person name="Wang X."/>
            <person name="Zhu J."/>
            <person name="Ruan X."/>
            <person name="Zhao L."/>
            <person name="Wei J."/>
            <person name="Que T."/>
            <person name="Du C."/>
            <person name="Cheng J."/>
            <person name="Dai P."/>
            <person name="Han X."/>
            <person name="Huang E."/>
            <person name="Gao Y."/>
            <person name="Liu J."/>
            <person name="Shao H."/>
            <person name="Ye R."/>
            <person name="Li L."/>
            <person name="Wei W."/>
            <person name="Wang X."/>
            <person name="Wang C."/>
            <person name="Huo Q."/>
            <person name="Li W."/>
            <person name="Guo W."/>
            <person name="Chen H."/>
            <person name="Chen S."/>
            <person name="Zhou L."/>
            <person name="Zhou L."/>
            <person name="Ni X."/>
            <person name="Tian J."/>
            <person name="Zhou Y."/>
            <person name="Sheng Y."/>
            <person name="Liu T."/>
            <person name="Pan Y."/>
            <person name="Xia L."/>
            <person name="Li J."/>
            <person name="Zhao F."/>
            <person name="Cao W."/>
        </authorList>
    </citation>
    <scope>NUCLEOTIDE SEQUENCE</scope>
    <source>
        <strain evidence="13">Rsan-2018</strain>
        <tissue evidence="13">Larvae</tissue>
    </source>
</reference>
<dbReference type="PANTHER" id="PTHR31764">
    <property type="entry name" value="PROTEIN HAPLESS 2"/>
    <property type="match status" value="1"/>
</dbReference>
<dbReference type="InterPro" id="IPR040326">
    <property type="entry name" value="HAP2/GCS1"/>
</dbReference>
<evidence type="ECO:0000256" key="10">
    <source>
        <dbReference type="ARBA" id="ARBA00023279"/>
    </source>
</evidence>
<dbReference type="Proteomes" id="UP000821837">
    <property type="component" value="Unassembled WGS sequence"/>
</dbReference>
<keyword evidence="5 11" id="KW-0732">Signal</keyword>
<dbReference type="Pfam" id="PF10699">
    <property type="entry name" value="HAP2-GCS1"/>
    <property type="match status" value="1"/>
</dbReference>
<comment type="caution">
    <text evidence="13">The sequence shown here is derived from an EMBL/GenBank/DDBJ whole genome shotgun (WGS) entry which is preliminary data.</text>
</comment>
<evidence type="ECO:0000256" key="6">
    <source>
        <dbReference type="ARBA" id="ARBA00022989"/>
    </source>
</evidence>
<evidence type="ECO:0000256" key="1">
    <source>
        <dbReference type="ARBA" id="ARBA00004251"/>
    </source>
</evidence>
<dbReference type="VEuPathDB" id="VectorBase:RSAN_027585"/>
<accession>A0A9D4YR80</accession>
<protein>
    <recommendedName>
        <fullName evidence="12">Generative cell specific-1/HAP2 domain-containing protein</fullName>
    </recommendedName>
</protein>
<evidence type="ECO:0000256" key="7">
    <source>
        <dbReference type="ARBA" id="ARBA00023121"/>
    </source>
</evidence>
<feature type="chain" id="PRO_5038474447" description="Generative cell specific-1/HAP2 domain-containing protein" evidence="11">
    <location>
        <begin position="21"/>
        <end position="298"/>
    </location>
</feature>
<evidence type="ECO:0000313" key="13">
    <source>
        <dbReference type="EMBL" id="KAH7985117.1"/>
    </source>
</evidence>
<keyword evidence="8" id="KW-0472">Membrane</keyword>
<evidence type="ECO:0000256" key="2">
    <source>
        <dbReference type="ARBA" id="ARBA00010929"/>
    </source>
</evidence>
<evidence type="ECO:0000313" key="14">
    <source>
        <dbReference type="Proteomes" id="UP000821837"/>
    </source>
</evidence>
<dbReference type="InterPro" id="IPR018928">
    <property type="entry name" value="HAP2/GCS1_dom"/>
</dbReference>
<keyword evidence="3" id="KW-1003">Cell membrane</keyword>
<sequence length="298" mass="32451">MNPVAAFLVIAAVTAPCALAFADVRMKALLAPCNNEAYEPDEVHNGLTKCKNKIQVTLLVNNTPGEKVASGEAPSPILLSYFKDKLPESPILFNETSGERFLSFIYQHPHLSLILLDINADDIVLLRQGTKGRINVVSAQSSDSASLVRIEVTNLGELTTIFSVQVTQCSHGVANSDTDSALVTPRRTLLLLTSVHFGALDIRDDLKCTELLMSSVCGNESLSCHLITELDALKAGLYKSRTTRSSDDRTSRDRAVQFIIYCLLISLAGDDSDGIIRPMSEVIIPTKLPNGRRTRSHT</sequence>
<reference evidence="13" key="1">
    <citation type="journal article" date="2020" name="Cell">
        <title>Large-Scale Comparative Analyses of Tick Genomes Elucidate Their Genetic Diversity and Vector Capacities.</title>
        <authorList>
            <consortium name="Tick Genome and Microbiome Consortium (TIGMIC)"/>
            <person name="Jia N."/>
            <person name="Wang J."/>
            <person name="Shi W."/>
            <person name="Du L."/>
            <person name="Sun Y."/>
            <person name="Zhan W."/>
            <person name="Jiang J.F."/>
            <person name="Wang Q."/>
            <person name="Zhang B."/>
            <person name="Ji P."/>
            <person name="Bell-Sakyi L."/>
            <person name="Cui X.M."/>
            <person name="Yuan T.T."/>
            <person name="Jiang B.G."/>
            <person name="Yang W.F."/>
            <person name="Lam T.T."/>
            <person name="Chang Q.C."/>
            <person name="Ding S.J."/>
            <person name="Wang X.J."/>
            <person name="Zhu J.G."/>
            <person name="Ruan X.D."/>
            <person name="Zhao L."/>
            <person name="Wei J.T."/>
            <person name="Ye R.Z."/>
            <person name="Que T.C."/>
            <person name="Du C.H."/>
            <person name="Zhou Y.H."/>
            <person name="Cheng J.X."/>
            <person name="Dai P.F."/>
            <person name="Guo W.B."/>
            <person name="Han X.H."/>
            <person name="Huang E.J."/>
            <person name="Li L.F."/>
            <person name="Wei W."/>
            <person name="Gao Y.C."/>
            <person name="Liu J.Z."/>
            <person name="Shao H.Z."/>
            <person name="Wang X."/>
            <person name="Wang C.C."/>
            <person name="Yang T.C."/>
            <person name="Huo Q.B."/>
            <person name="Li W."/>
            <person name="Chen H.Y."/>
            <person name="Chen S.E."/>
            <person name="Zhou L.G."/>
            <person name="Ni X.B."/>
            <person name="Tian J.H."/>
            <person name="Sheng Y."/>
            <person name="Liu T."/>
            <person name="Pan Y.S."/>
            <person name="Xia L.Y."/>
            <person name="Li J."/>
            <person name="Zhao F."/>
            <person name="Cao W.C."/>
        </authorList>
    </citation>
    <scope>NUCLEOTIDE SEQUENCE</scope>
    <source>
        <strain evidence="13">Rsan-2018</strain>
    </source>
</reference>
<dbReference type="EMBL" id="JABSTV010001075">
    <property type="protein sequence ID" value="KAH7985117.1"/>
    <property type="molecule type" value="Genomic_DNA"/>
</dbReference>
<evidence type="ECO:0000256" key="3">
    <source>
        <dbReference type="ARBA" id="ARBA00022475"/>
    </source>
</evidence>
<keyword evidence="7" id="KW-0446">Lipid-binding</keyword>
<dbReference type="PANTHER" id="PTHR31764:SF0">
    <property type="entry name" value="GENERATIVE CELL SPECIFIC-1_HAP2 DOMAIN-CONTAINING PROTEIN"/>
    <property type="match status" value="1"/>
</dbReference>
<feature type="domain" description="Generative cell specific-1/HAP2" evidence="12">
    <location>
        <begin position="79"/>
        <end position="189"/>
    </location>
</feature>
<evidence type="ECO:0000256" key="11">
    <source>
        <dbReference type="SAM" id="SignalP"/>
    </source>
</evidence>
<feature type="signal peptide" evidence="11">
    <location>
        <begin position="1"/>
        <end position="20"/>
    </location>
</feature>
<keyword evidence="4" id="KW-0812">Transmembrane</keyword>